<evidence type="ECO:0000259" key="8">
    <source>
        <dbReference type="SMART" id="SM00892"/>
    </source>
</evidence>
<keyword evidence="4 6" id="KW-0378">Hydrolase</keyword>
<dbReference type="RefSeq" id="WP_057853196.1">
    <property type="nucleotide sequence ID" value="NZ_LLXX01000153.1"/>
</dbReference>
<dbReference type="GO" id="GO:0008236">
    <property type="term" value="F:serine-type peptidase activity"/>
    <property type="evidence" value="ECO:0007669"/>
    <property type="project" value="UniProtKB-KW"/>
</dbReference>
<dbReference type="Gene3D" id="3.40.570.10">
    <property type="entry name" value="Extracellular Endonuclease, subunit A"/>
    <property type="match status" value="1"/>
</dbReference>
<dbReference type="PANTHER" id="PTHR14389:SF3">
    <property type="entry name" value="PROTEIN FAM111A-LIKE"/>
    <property type="match status" value="1"/>
</dbReference>
<evidence type="ECO:0000313" key="10">
    <source>
        <dbReference type="Proteomes" id="UP000051913"/>
    </source>
</evidence>
<proteinExistence type="inferred from homology"/>
<dbReference type="EC" id="3.4.21.-" evidence="6"/>
<dbReference type="STRING" id="1518501.CQ10_38345"/>
<evidence type="ECO:0000256" key="6">
    <source>
        <dbReference type="RuleBase" id="RU004296"/>
    </source>
</evidence>
<protein>
    <recommendedName>
        <fullName evidence="6">Serine protease</fullName>
        <ecNumber evidence="6">3.4.21.-</ecNumber>
    </recommendedName>
</protein>
<dbReference type="EMBL" id="LLXX01000153">
    <property type="protein sequence ID" value="KRR02061.1"/>
    <property type="molecule type" value="Genomic_DNA"/>
</dbReference>
<dbReference type="Pfam" id="PF01223">
    <property type="entry name" value="Endonuclease_NS"/>
    <property type="match status" value="1"/>
</dbReference>
<accession>A0A0R3L8L7</accession>
<evidence type="ECO:0000256" key="5">
    <source>
        <dbReference type="ARBA" id="ARBA00022825"/>
    </source>
</evidence>
<feature type="domain" description="ENPP1-3/EXOG-like endonuclease/phosphodiesterase" evidence="7">
    <location>
        <begin position="452"/>
        <end position="681"/>
    </location>
</feature>
<keyword evidence="2 6" id="KW-0645">Protease</keyword>
<dbReference type="SMART" id="SM00477">
    <property type="entry name" value="NUC"/>
    <property type="match status" value="1"/>
</dbReference>
<dbReference type="GO" id="GO:0006508">
    <property type="term" value="P:proteolysis"/>
    <property type="evidence" value="ECO:0007669"/>
    <property type="project" value="UniProtKB-KW"/>
</dbReference>
<organism evidence="9 10">
    <name type="scientific">Bradyrhizobium valentinum</name>
    <dbReference type="NCBI Taxonomy" id="1518501"/>
    <lineage>
        <taxon>Bacteria</taxon>
        <taxon>Pseudomonadati</taxon>
        <taxon>Pseudomonadota</taxon>
        <taxon>Alphaproteobacteria</taxon>
        <taxon>Hyphomicrobiales</taxon>
        <taxon>Nitrobacteraceae</taxon>
        <taxon>Bradyrhizobium</taxon>
    </lineage>
</organism>
<dbReference type="AlphaFoldDB" id="A0A0R3L8L7"/>
<dbReference type="InterPro" id="IPR020821">
    <property type="entry name" value="ENPP1-3/EXOG-like_nuc-like"/>
</dbReference>
<dbReference type="SMART" id="SM00892">
    <property type="entry name" value="Endonuclease_NS"/>
    <property type="match status" value="1"/>
</dbReference>
<dbReference type="InterPro" id="IPR009003">
    <property type="entry name" value="Peptidase_S1_PA"/>
</dbReference>
<reference evidence="9 10" key="1">
    <citation type="submission" date="2014-03" db="EMBL/GenBank/DDBJ databases">
        <title>Bradyrhizobium valentinum sp. nov., isolated from effective nodules of Lupinus mariae-josephae, a lupine endemic of basic-lime soils in Eastern Spain.</title>
        <authorList>
            <person name="Duran D."/>
            <person name="Rey L."/>
            <person name="Navarro A."/>
            <person name="Busquets A."/>
            <person name="Imperial J."/>
            <person name="Ruiz-Argueso T."/>
        </authorList>
    </citation>
    <scope>NUCLEOTIDE SEQUENCE [LARGE SCALE GENOMIC DNA]</scope>
    <source>
        <strain evidence="9 10">LmjM3</strain>
    </source>
</reference>
<gene>
    <name evidence="9" type="ORF">CP49_04560</name>
</gene>
<dbReference type="InterPro" id="IPR044929">
    <property type="entry name" value="DNA/RNA_non-sp_Endonuclease_sf"/>
</dbReference>
<evidence type="ECO:0000259" key="7">
    <source>
        <dbReference type="SMART" id="SM00477"/>
    </source>
</evidence>
<dbReference type="Pfam" id="PF13365">
    <property type="entry name" value="Trypsin_2"/>
    <property type="match status" value="1"/>
</dbReference>
<dbReference type="SUPFAM" id="SSF54060">
    <property type="entry name" value="His-Me finger endonucleases"/>
    <property type="match status" value="1"/>
</dbReference>
<name>A0A0R3L8L7_9BRAD</name>
<dbReference type="GO" id="GO:0003676">
    <property type="term" value="F:nucleic acid binding"/>
    <property type="evidence" value="ECO:0007669"/>
    <property type="project" value="InterPro"/>
</dbReference>
<evidence type="ECO:0000313" key="9">
    <source>
        <dbReference type="EMBL" id="KRR02061.1"/>
    </source>
</evidence>
<dbReference type="InterPro" id="IPR008256">
    <property type="entry name" value="Peptidase_S1B"/>
</dbReference>
<sequence length="708" mass="79770">MQIDTEIVATTTARVDSKRGELKAPAAKPDLPKDRADRVTRYINENRTPDDIAALERAMGTNDLLSLHYFWAGIRAARSVGCIKIPPSPGDRGGSATGFMIAPTLLLTNWHVFKMPEEAGRSRVQFAYESDPLGNDRIPTWFSFAPDKFFFNNKDLDYCVVAVDPLSKQGTEELASFGWLRLNPQLGKADYGQFLSIVQHPGGQSKQIAIRENKLLPFDDTEDFLTYQSDTFRGSSGSPVFNDLWDVVALHHSGKPLKDSQGRYIGHDGQPITDHKPLEHEIKWIANEGVRTSRLVADIRKQAARHDLLPVLEAAIQGTIKPTAAELEIDVEPSARPTFAPQLIPASRPSEGFSLVLPLNVSLKVESLSNPPSIRSLIPEVKPLAAPAIVASAEPDELLLEKLNFDTDYSDRQGYDENFLGRDRIAEFPTIESEDPKLIAPLRGRAGKVLHYHHYSCMMHAQRRMPVLSACNTDYSKGQRKIKGRETFGKDEWITDSRMDEKYQLPKGFYDRWKRLDFGHLVRRDDNCWGASKTEIEYANSDTFHLTNCTPQHEAFNRDKFGFHGLWGRLENHISRQASSDRTLARLSIFAGPIFTKRDLKLEDEEAGNVYVPLSYWKVVVAPTRSGSIRAFGFVTSQKQELADDSPFEEFSPEGFEDEQATLAEIERRTVVRFSATLKAADVMNDRPVQEEELMPLSSFEDVWMGKK</sequence>
<dbReference type="SUPFAM" id="SSF50494">
    <property type="entry name" value="Trypsin-like serine proteases"/>
    <property type="match status" value="1"/>
</dbReference>
<comment type="similarity">
    <text evidence="1 6">Belongs to the peptidase S1B family.</text>
</comment>
<dbReference type="PANTHER" id="PTHR14389">
    <property type="entry name" value="SI:CH1073-475A24.1"/>
    <property type="match status" value="1"/>
</dbReference>
<dbReference type="Proteomes" id="UP000051913">
    <property type="component" value="Unassembled WGS sequence"/>
</dbReference>
<keyword evidence="5 6" id="KW-0720">Serine protease</keyword>
<evidence type="ECO:0000256" key="2">
    <source>
        <dbReference type="ARBA" id="ARBA00022670"/>
    </source>
</evidence>
<dbReference type="Gene3D" id="2.40.10.10">
    <property type="entry name" value="Trypsin-like serine proteases"/>
    <property type="match status" value="2"/>
</dbReference>
<dbReference type="PRINTS" id="PR00839">
    <property type="entry name" value="V8PROTEASE"/>
</dbReference>
<dbReference type="InterPro" id="IPR044925">
    <property type="entry name" value="His-Me_finger_sf"/>
</dbReference>
<keyword evidence="3" id="KW-0732">Signal</keyword>
<evidence type="ECO:0000256" key="4">
    <source>
        <dbReference type="ARBA" id="ARBA00022801"/>
    </source>
</evidence>
<keyword evidence="10" id="KW-1185">Reference proteome</keyword>
<feature type="domain" description="DNA/RNA non-specific endonuclease/pyrophosphatase/phosphodiesterase" evidence="8">
    <location>
        <begin position="451"/>
        <end position="681"/>
    </location>
</feature>
<comment type="caution">
    <text evidence="9">The sequence shown here is derived from an EMBL/GenBank/DDBJ whole genome shotgun (WGS) entry which is preliminary data.</text>
</comment>
<evidence type="ECO:0000256" key="3">
    <source>
        <dbReference type="ARBA" id="ARBA00022729"/>
    </source>
</evidence>
<dbReference type="InterPro" id="IPR001604">
    <property type="entry name" value="Endo_G_ENPP1-like_dom"/>
</dbReference>
<dbReference type="GO" id="GO:0046872">
    <property type="term" value="F:metal ion binding"/>
    <property type="evidence" value="ECO:0007669"/>
    <property type="project" value="InterPro"/>
</dbReference>
<evidence type="ECO:0000256" key="1">
    <source>
        <dbReference type="ARBA" id="ARBA00008764"/>
    </source>
</evidence>
<dbReference type="InterPro" id="IPR043504">
    <property type="entry name" value="Peptidase_S1_PA_chymotrypsin"/>
</dbReference>